<reference evidence="2 3" key="1">
    <citation type="submission" date="2019-11" db="EMBL/GenBank/DDBJ databases">
        <title>Agromyces kandeliae sp. nov., isolated from mangrove soil.</title>
        <authorList>
            <person name="Wang R."/>
        </authorList>
    </citation>
    <scope>NUCLEOTIDE SEQUENCE [LARGE SCALE GENOMIC DNA]</scope>
    <source>
        <strain evidence="2 3">Q22</strain>
    </source>
</reference>
<dbReference type="SUPFAM" id="SSF109854">
    <property type="entry name" value="DinB/YfiT-like putative metalloenzymes"/>
    <property type="match status" value="1"/>
</dbReference>
<name>A0A6L5QWK4_9MICO</name>
<dbReference type="EMBL" id="WKJD01000002">
    <property type="protein sequence ID" value="MRX42176.1"/>
    <property type="molecule type" value="Genomic_DNA"/>
</dbReference>
<gene>
    <name evidence="2" type="ORF">GJR97_00375</name>
</gene>
<evidence type="ECO:0000259" key="1">
    <source>
        <dbReference type="Pfam" id="PF11716"/>
    </source>
</evidence>
<dbReference type="RefSeq" id="WP_154344584.1">
    <property type="nucleotide sequence ID" value="NZ_WKJD01000002.1"/>
</dbReference>
<organism evidence="2 3">
    <name type="scientific">Agromyces kandeliae</name>
    <dbReference type="NCBI Taxonomy" id="2666141"/>
    <lineage>
        <taxon>Bacteria</taxon>
        <taxon>Bacillati</taxon>
        <taxon>Actinomycetota</taxon>
        <taxon>Actinomycetes</taxon>
        <taxon>Micrococcales</taxon>
        <taxon>Microbacteriaceae</taxon>
        <taxon>Agromyces</taxon>
    </lineage>
</organism>
<sequence length="246" mass="26827">MGSLADLRAAVEAFTATAAETDPEAPVRSETWPTAGRIIDHLGNIQRWAAEVLRTGAPADRAAFRRPADAERIPWFTAGAAGLIEAIERTDPDRPCAVLFGELGRAGFWRRRMSHEAAKHLWDLRTARDEDPPFPPEVSGGGTADVIDEFGDVFMPQARRRGIRGLPGDLVLAAADAPAEWRLSPDWVLERGPVVGHAPAATVRASLGDLVLLVWERADPYARAGRFDLRGDDSVMRAFVETPVHL</sequence>
<evidence type="ECO:0000313" key="3">
    <source>
        <dbReference type="Proteomes" id="UP000476511"/>
    </source>
</evidence>
<proteinExistence type="predicted"/>
<keyword evidence="3" id="KW-1185">Reference proteome</keyword>
<dbReference type="Proteomes" id="UP000476511">
    <property type="component" value="Unassembled WGS sequence"/>
</dbReference>
<dbReference type="InterPro" id="IPR024344">
    <property type="entry name" value="MDMPI_metal-binding"/>
</dbReference>
<dbReference type="Pfam" id="PF11716">
    <property type="entry name" value="MDMPI_N"/>
    <property type="match status" value="1"/>
</dbReference>
<dbReference type="InterPro" id="IPR034660">
    <property type="entry name" value="DinB/YfiT-like"/>
</dbReference>
<dbReference type="PANTHER" id="PTHR40758:SF1">
    <property type="entry name" value="CONSERVED PROTEIN"/>
    <property type="match status" value="1"/>
</dbReference>
<dbReference type="GO" id="GO:0005886">
    <property type="term" value="C:plasma membrane"/>
    <property type="evidence" value="ECO:0007669"/>
    <property type="project" value="TreeGrafter"/>
</dbReference>
<dbReference type="AlphaFoldDB" id="A0A6L5QWK4"/>
<feature type="domain" description="Mycothiol-dependent maleylpyruvate isomerase metal-binding" evidence="1">
    <location>
        <begin position="4"/>
        <end position="125"/>
    </location>
</feature>
<protein>
    <recommendedName>
        <fullName evidence="1">Mycothiol-dependent maleylpyruvate isomerase metal-binding domain-containing protein</fullName>
    </recommendedName>
</protein>
<dbReference type="GO" id="GO:0046872">
    <property type="term" value="F:metal ion binding"/>
    <property type="evidence" value="ECO:0007669"/>
    <property type="project" value="InterPro"/>
</dbReference>
<evidence type="ECO:0000313" key="2">
    <source>
        <dbReference type="EMBL" id="MRX42176.1"/>
    </source>
</evidence>
<comment type="caution">
    <text evidence="2">The sequence shown here is derived from an EMBL/GenBank/DDBJ whole genome shotgun (WGS) entry which is preliminary data.</text>
</comment>
<accession>A0A6L5QWK4</accession>
<dbReference type="PANTHER" id="PTHR40758">
    <property type="entry name" value="CONSERVED PROTEIN"/>
    <property type="match status" value="1"/>
</dbReference>